<dbReference type="GO" id="GO:0003677">
    <property type="term" value="F:DNA binding"/>
    <property type="evidence" value="ECO:0007669"/>
    <property type="project" value="InterPro"/>
</dbReference>
<dbReference type="Proteomes" id="UP000789759">
    <property type="component" value="Unassembled WGS sequence"/>
</dbReference>
<evidence type="ECO:0000256" key="1">
    <source>
        <dbReference type="PIRSR" id="PIRSR622312-50"/>
    </source>
</evidence>
<feature type="domain" description="Crossover junction endonuclease MUS81-like HHH" evidence="2">
    <location>
        <begin position="6"/>
        <end position="68"/>
    </location>
</feature>
<sequence>MTNEQLQVLEEKERKAGDIYRERAYHNAIRSISIYPKQITSGEEARKLKGVGNSISTKIDEILKTGTCSQQ</sequence>
<protein>
    <submittedName>
        <fullName evidence="3">4724_t:CDS:1</fullName>
    </submittedName>
</protein>
<accession>A0A9N9NR63</accession>
<dbReference type="PANTHER" id="PTHR11276">
    <property type="entry name" value="DNA POLYMERASE TYPE-X FAMILY MEMBER"/>
    <property type="match status" value="1"/>
</dbReference>
<feature type="active site" description="Nucleophile; Schiff-base intermediate with DNA; for 5'-dRP lyase activity" evidence="1">
    <location>
        <position position="58"/>
    </location>
</feature>
<reference evidence="3" key="1">
    <citation type="submission" date="2021-06" db="EMBL/GenBank/DDBJ databases">
        <authorList>
            <person name="Kallberg Y."/>
            <person name="Tangrot J."/>
            <person name="Rosling A."/>
        </authorList>
    </citation>
    <scope>NUCLEOTIDE SEQUENCE</scope>
    <source>
        <strain evidence="3">FL966</strain>
    </source>
</reference>
<name>A0A9N9NR63_9GLOM</name>
<evidence type="ECO:0000313" key="3">
    <source>
        <dbReference type="EMBL" id="CAG8750428.1"/>
    </source>
</evidence>
<dbReference type="EMBL" id="CAJVQA010017766">
    <property type="protein sequence ID" value="CAG8750428.1"/>
    <property type="molecule type" value="Genomic_DNA"/>
</dbReference>
<gene>
    <name evidence="3" type="ORF">CPELLU_LOCUS14672</name>
</gene>
<dbReference type="InterPro" id="IPR022312">
    <property type="entry name" value="DNA_pol_X"/>
</dbReference>
<dbReference type="InterPro" id="IPR027421">
    <property type="entry name" value="DNA_pol_lamdba_lyase_dom_sf"/>
</dbReference>
<dbReference type="PANTHER" id="PTHR11276:SF42">
    <property type="entry name" value="DNA POLYMERASE BETA"/>
    <property type="match status" value="1"/>
</dbReference>
<proteinExistence type="predicted"/>
<evidence type="ECO:0000313" key="4">
    <source>
        <dbReference type="Proteomes" id="UP000789759"/>
    </source>
</evidence>
<dbReference type="OrthoDB" id="205514at2759"/>
<dbReference type="InterPro" id="IPR010996">
    <property type="entry name" value="HHH_MUS81"/>
</dbReference>
<dbReference type="GO" id="GO:0005634">
    <property type="term" value="C:nucleus"/>
    <property type="evidence" value="ECO:0007669"/>
    <property type="project" value="TreeGrafter"/>
</dbReference>
<dbReference type="Pfam" id="PF14716">
    <property type="entry name" value="HHH_8"/>
    <property type="match status" value="1"/>
</dbReference>
<dbReference type="GO" id="GO:0006303">
    <property type="term" value="P:double-strand break repair via nonhomologous end joining"/>
    <property type="evidence" value="ECO:0007669"/>
    <property type="project" value="TreeGrafter"/>
</dbReference>
<organism evidence="3 4">
    <name type="scientific">Cetraspora pellucida</name>
    <dbReference type="NCBI Taxonomy" id="1433469"/>
    <lineage>
        <taxon>Eukaryota</taxon>
        <taxon>Fungi</taxon>
        <taxon>Fungi incertae sedis</taxon>
        <taxon>Mucoromycota</taxon>
        <taxon>Glomeromycotina</taxon>
        <taxon>Glomeromycetes</taxon>
        <taxon>Diversisporales</taxon>
        <taxon>Gigasporaceae</taxon>
        <taxon>Cetraspora</taxon>
    </lineage>
</organism>
<comment type="caution">
    <text evidence="3">The sequence shown here is derived from an EMBL/GenBank/DDBJ whole genome shotgun (WGS) entry which is preliminary data.</text>
</comment>
<evidence type="ECO:0000259" key="2">
    <source>
        <dbReference type="Pfam" id="PF14716"/>
    </source>
</evidence>
<dbReference type="AlphaFoldDB" id="A0A9N9NR63"/>
<dbReference type="SUPFAM" id="SSF47802">
    <property type="entry name" value="DNA polymerase beta, N-terminal domain-like"/>
    <property type="match status" value="1"/>
</dbReference>
<dbReference type="Gene3D" id="1.10.150.110">
    <property type="entry name" value="DNA polymerase beta, N-terminal domain-like"/>
    <property type="match status" value="1"/>
</dbReference>
<dbReference type="GO" id="GO:0006284">
    <property type="term" value="P:base-excision repair"/>
    <property type="evidence" value="ECO:0007669"/>
    <property type="project" value="TreeGrafter"/>
</dbReference>
<keyword evidence="4" id="KW-1185">Reference proteome</keyword>
<dbReference type="GO" id="GO:0003887">
    <property type="term" value="F:DNA-directed DNA polymerase activity"/>
    <property type="evidence" value="ECO:0007669"/>
    <property type="project" value="InterPro"/>
</dbReference>